<dbReference type="PANTHER" id="PTHR24056">
    <property type="entry name" value="CELL DIVISION PROTEIN KINASE"/>
    <property type="match status" value="1"/>
</dbReference>
<dbReference type="AlphaFoldDB" id="A0A7J7BTN0"/>
<dbReference type="GO" id="GO:0005524">
    <property type="term" value="F:ATP binding"/>
    <property type="evidence" value="ECO:0007669"/>
    <property type="project" value="UniProtKB-UniRule"/>
</dbReference>
<evidence type="ECO:0000256" key="7">
    <source>
        <dbReference type="PROSITE-ProRule" id="PRU10141"/>
    </source>
</evidence>
<evidence type="ECO:0000256" key="5">
    <source>
        <dbReference type="ARBA" id="ARBA00022777"/>
    </source>
</evidence>
<keyword evidence="4 7" id="KW-0547">Nucleotide-binding</keyword>
<accession>A0A7J7BTN0</accession>
<dbReference type="Proteomes" id="UP000593562">
    <property type="component" value="Unassembled WGS sequence"/>
</dbReference>
<dbReference type="EMBL" id="JAAARO010000023">
    <property type="protein sequence ID" value="KAF5725382.1"/>
    <property type="molecule type" value="Genomic_DNA"/>
</dbReference>
<evidence type="ECO:0000259" key="9">
    <source>
        <dbReference type="PROSITE" id="PS50011"/>
    </source>
</evidence>
<evidence type="ECO:0000256" key="3">
    <source>
        <dbReference type="ARBA" id="ARBA00022679"/>
    </source>
</evidence>
<evidence type="ECO:0000256" key="4">
    <source>
        <dbReference type="ARBA" id="ARBA00022741"/>
    </source>
</evidence>
<dbReference type="InterPro" id="IPR008271">
    <property type="entry name" value="Ser/Thr_kinase_AS"/>
</dbReference>
<dbReference type="SUPFAM" id="SSF56112">
    <property type="entry name" value="Protein kinase-like (PK-like)"/>
    <property type="match status" value="1"/>
</dbReference>
<evidence type="ECO:0000256" key="8">
    <source>
        <dbReference type="SAM" id="MobiDB-lite"/>
    </source>
</evidence>
<organism evidence="10 11">
    <name type="scientific">Tripterygium wilfordii</name>
    <name type="common">Thunder God vine</name>
    <dbReference type="NCBI Taxonomy" id="458696"/>
    <lineage>
        <taxon>Eukaryota</taxon>
        <taxon>Viridiplantae</taxon>
        <taxon>Streptophyta</taxon>
        <taxon>Embryophyta</taxon>
        <taxon>Tracheophyta</taxon>
        <taxon>Spermatophyta</taxon>
        <taxon>Magnoliopsida</taxon>
        <taxon>eudicotyledons</taxon>
        <taxon>Gunneridae</taxon>
        <taxon>Pentapetalae</taxon>
        <taxon>rosids</taxon>
        <taxon>fabids</taxon>
        <taxon>Celastrales</taxon>
        <taxon>Celastraceae</taxon>
        <taxon>Tripterygium</taxon>
    </lineage>
</organism>
<evidence type="ECO:0000313" key="10">
    <source>
        <dbReference type="EMBL" id="KAF5725382.1"/>
    </source>
</evidence>
<dbReference type="InParanoid" id="A0A7J7BTN0"/>
<dbReference type="GO" id="GO:0032968">
    <property type="term" value="P:positive regulation of transcription elongation by RNA polymerase II"/>
    <property type="evidence" value="ECO:0007669"/>
    <property type="project" value="TreeGrafter"/>
</dbReference>
<keyword evidence="6 7" id="KW-0067">ATP-binding</keyword>
<keyword evidence="5" id="KW-0418">Kinase</keyword>
<evidence type="ECO:0000256" key="2">
    <source>
        <dbReference type="ARBA" id="ARBA00022527"/>
    </source>
</evidence>
<proteinExistence type="inferred from homology"/>
<keyword evidence="3" id="KW-0808">Transferase</keyword>
<dbReference type="Gene3D" id="1.10.510.10">
    <property type="entry name" value="Transferase(Phosphotransferase) domain 1"/>
    <property type="match status" value="1"/>
</dbReference>
<dbReference type="FunFam" id="3.30.200.20:FF:000021">
    <property type="entry name" value="probable serine/threonine-protein kinase At1g54610"/>
    <property type="match status" value="1"/>
</dbReference>
<feature type="compositionally biased region" description="Basic and acidic residues" evidence="8">
    <location>
        <begin position="431"/>
        <end position="451"/>
    </location>
</feature>
<protein>
    <submittedName>
        <fullName evidence="10">ATP binding protein putative isoform 1</fullName>
    </submittedName>
</protein>
<dbReference type="GO" id="GO:0000307">
    <property type="term" value="C:cyclin-dependent protein kinase holoenzyme complex"/>
    <property type="evidence" value="ECO:0007669"/>
    <property type="project" value="TreeGrafter"/>
</dbReference>
<feature type="binding site" evidence="7">
    <location>
        <position position="159"/>
    </location>
    <ligand>
        <name>ATP</name>
        <dbReference type="ChEBI" id="CHEBI:30616"/>
    </ligand>
</feature>
<dbReference type="InterPro" id="IPR011009">
    <property type="entry name" value="Kinase-like_dom_sf"/>
</dbReference>
<dbReference type="InterPro" id="IPR050108">
    <property type="entry name" value="CDK"/>
</dbReference>
<dbReference type="GO" id="GO:0005634">
    <property type="term" value="C:nucleus"/>
    <property type="evidence" value="ECO:0007669"/>
    <property type="project" value="TreeGrafter"/>
</dbReference>
<dbReference type="SMART" id="SM00220">
    <property type="entry name" value="S_TKc"/>
    <property type="match status" value="1"/>
</dbReference>
<dbReference type="Pfam" id="PF00069">
    <property type="entry name" value="Pkinase"/>
    <property type="match status" value="1"/>
</dbReference>
<feature type="domain" description="Protein kinase" evidence="9">
    <location>
        <begin position="130"/>
        <end position="414"/>
    </location>
</feature>
<evidence type="ECO:0000313" key="11">
    <source>
        <dbReference type="Proteomes" id="UP000593562"/>
    </source>
</evidence>
<dbReference type="InterPro" id="IPR017441">
    <property type="entry name" value="Protein_kinase_ATP_BS"/>
</dbReference>
<comment type="similarity">
    <text evidence="1">Belongs to the protein kinase superfamily. CMGC Ser/Thr protein kinase family. CDC2/CDKX subfamily.</text>
</comment>
<keyword evidence="2" id="KW-0723">Serine/threonine-protein kinase</keyword>
<feature type="region of interest" description="Disordered" evidence="8">
    <location>
        <begin position="424"/>
        <end position="491"/>
    </location>
</feature>
<dbReference type="PANTHER" id="PTHR24056:SF188">
    <property type="entry name" value="CYCLIN-DEPENDENT KINASE C-2 C"/>
    <property type="match status" value="1"/>
</dbReference>
<reference evidence="10 11" key="1">
    <citation type="journal article" date="2020" name="Nat. Commun.">
        <title>Genome of Tripterygium wilfordii and identification of cytochrome P450 involved in triptolide biosynthesis.</title>
        <authorList>
            <person name="Tu L."/>
            <person name="Su P."/>
            <person name="Zhang Z."/>
            <person name="Gao L."/>
            <person name="Wang J."/>
            <person name="Hu T."/>
            <person name="Zhou J."/>
            <person name="Zhang Y."/>
            <person name="Zhao Y."/>
            <person name="Liu Y."/>
            <person name="Song Y."/>
            <person name="Tong Y."/>
            <person name="Lu Y."/>
            <person name="Yang J."/>
            <person name="Xu C."/>
            <person name="Jia M."/>
            <person name="Peters R.J."/>
            <person name="Huang L."/>
            <person name="Gao W."/>
        </authorList>
    </citation>
    <scope>NUCLEOTIDE SEQUENCE [LARGE SCALE GENOMIC DNA]</scope>
    <source>
        <strain evidence="11">cv. XIE 37</strain>
        <tissue evidence="10">Leaf</tissue>
    </source>
</reference>
<evidence type="ECO:0000256" key="1">
    <source>
        <dbReference type="ARBA" id="ARBA00006485"/>
    </source>
</evidence>
<name>A0A7J7BTN0_TRIWF</name>
<dbReference type="CDD" id="cd07840">
    <property type="entry name" value="STKc_CDK9_like"/>
    <property type="match status" value="1"/>
</dbReference>
<dbReference type="PROSITE" id="PS00108">
    <property type="entry name" value="PROTEIN_KINASE_ST"/>
    <property type="match status" value="1"/>
</dbReference>
<dbReference type="Gene3D" id="3.30.200.20">
    <property type="entry name" value="Phosphorylase Kinase, domain 1"/>
    <property type="match status" value="1"/>
</dbReference>
<comment type="caution">
    <text evidence="10">The sequence shown here is derived from an EMBL/GenBank/DDBJ whole genome shotgun (WGS) entry which is preliminary data.</text>
</comment>
<dbReference type="PROSITE" id="PS50011">
    <property type="entry name" value="PROTEIN_KINASE_DOM"/>
    <property type="match status" value="1"/>
</dbReference>
<gene>
    <name evidence="10" type="ORF">HS088_TW23G00103</name>
</gene>
<keyword evidence="11" id="KW-1185">Reference proteome</keyword>
<evidence type="ECO:0000256" key="6">
    <source>
        <dbReference type="ARBA" id="ARBA00022840"/>
    </source>
</evidence>
<sequence length="676" mass="76648">MGCITSKQAKPVTVAASASPVLGYSVSAGVDNAASVILQSSSRHQFGCFDFDNEKKKEEEKEKKSDDHHQRSRELRKQRRGSKSGSFTFKLGFSQRFVEAEQIAAGWPAWLTATAGEAVHGWVPLRADAFEKLDKIGQGTYSNVFQAREIETGKMVALKKVRFDNFQPESIRFMAREISILRRLDHPNIMKLEGVITSRMSSSIYLVFEYMEHDLAGLSSSPDIKFTESQVKCYMRQLLRAMEHCHLLGVMHRDIKASNILVNNEGILKVGDFGLANVLSPRNKQQLTSRVVTLWYRPPELLMGSTNYGVSVDLWSVGCVFAELIFGKPILKGRTEVEQLHKIFKLCGSPPEEFWRKSKLPHATMFRPQHYYESSFHEMCKDLPTATMDLMETFLSIEPEKRGTASSALNSEYFHTKPLACDPSSLPKYAPNKEIDAKHREDLRRMRDSGASRKARRGRKTLQQPDSFNRFAPKEEAQHHTQSHRKMGNDGHDYPGRGGALYGELQKPAFDTMSETCKLPDASQAESHFVGPEQITASSGFSWAKRQREDAKSTMSYTRSSSRSQFDSSSLVFAKDGFNLTKENDTANDTIQRWKTQFDRIDALDESSAFHSQDLSAYDNQATFALRSKPDYINVKEKVDFSGPLLSQAYGIDDLLRRNESHIRRAARRSRPEREK</sequence>
<feature type="compositionally biased region" description="Basic and acidic residues" evidence="8">
    <location>
        <begin position="58"/>
        <end position="75"/>
    </location>
</feature>
<dbReference type="PROSITE" id="PS00107">
    <property type="entry name" value="PROTEIN_KINASE_ATP"/>
    <property type="match status" value="1"/>
</dbReference>
<dbReference type="InterPro" id="IPR000719">
    <property type="entry name" value="Prot_kinase_dom"/>
</dbReference>
<feature type="region of interest" description="Disordered" evidence="8">
    <location>
        <begin position="58"/>
        <end position="81"/>
    </location>
</feature>
<dbReference type="GO" id="GO:0008353">
    <property type="term" value="F:RNA polymerase II CTD heptapeptide repeat kinase activity"/>
    <property type="evidence" value="ECO:0007669"/>
    <property type="project" value="TreeGrafter"/>
</dbReference>
<dbReference type="FunFam" id="1.10.510.10:FF:000043">
    <property type="entry name" value="probable serine/threonine-protein kinase At1g54610"/>
    <property type="match status" value="1"/>
</dbReference>